<reference evidence="1 2" key="1">
    <citation type="submission" date="2019-12" db="EMBL/GenBank/DDBJ databases">
        <title>Genomic-based taxomic classification of the family Erythrobacteraceae.</title>
        <authorList>
            <person name="Xu L."/>
        </authorList>
    </citation>
    <scope>NUCLEOTIDE SEQUENCE [LARGE SCALE GENOMIC DNA]</scope>
    <source>
        <strain evidence="1 2">DSM 18604</strain>
    </source>
</reference>
<evidence type="ECO:0000313" key="2">
    <source>
        <dbReference type="Proteomes" id="UP000460561"/>
    </source>
</evidence>
<proteinExistence type="predicted"/>
<dbReference type="EMBL" id="WTYQ01000003">
    <property type="protein sequence ID" value="MXP26212.1"/>
    <property type="molecule type" value="Genomic_DNA"/>
</dbReference>
<gene>
    <name evidence="1" type="ORF">GRI39_09205</name>
</gene>
<accession>A0A845A760</accession>
<name>A0A845A760_9SPHN</name>
<comment type="caution">
    <text evidence="1">The sequence shown here is derived from an EMBL/GenBank/DDBJ whole genome shotgun (WGS) entry which is preliminary data.</text>
</comment>
<protein>
    <submittedName>
        <fullName evidence="1">Uncharacterized protein</fullName>
    </submittedName>
</protein>
<dbReference type="AlphaFoldDB" id="A0A845A760"/>
<evidence type="ECO:0000313" key="1">
    <source>
        <dbReference type="EMBL" id="MXP26212.1"/>
    </source>
</evidence>
<dbReference type="Proteomes" id="UP000460561">
    <property type="component" value="Unassembled WGS sequence"/>
</dbReference>
<organism evidence="1 2">
    <name type="scientific">Altericroceibacterium indicum</name>
    <dbReference type="NCBI Taxonomy" id="374177"/>
    <lineage>
        <taxon>Bacteria</taxon>
        <taxon>Pseudomonadati</taxon>
        <taxon>Pseudomonadota</taxon>
        <taxon>Alphaproteobacteria</taxon>
        <taxon>Sphingomonadales</taxon>
        <taxon>Erythrobacteraceae</taxon>
        <taxon>Altericroceibacterium</taxon>
    </lineage>
</organism>
<keyword evidence="2" id="KW-1185">Reference proteome</keyword>
<sequence>MSAIFEAQSMPIMHGLSTRGDKADGAAIGIGGRFTIDGFADDKYLSILLVKEPALGVDFCSRNADCLKRRVIKFARLFDIVSAKNDVPENRLSPYLQTDSVPVCTIVCL</sequence>
<dbReference type="RefSeq" id="WP_160739418.1">
    <property type="nucleotide sequence ID" value="NZ_WTYQ01000003.1"/>
</dbReference>